<accession>A0A4R2NT76</accession>
<dbReference type="OrthoDB" id="6077795at2"/>
<evidence type="ECO:0008006" key="3">
    <source>
        <dbReference type="Google" id="ProtNLM"/>
    </source>
</evidence>
<reference evidence="1 2" key="1">
    <citation type="submission" date="2019-03" db="EMBL/GenBank/DDBJ databases">
        <title>Genomic Encyclopedia of Type Strains, Phase IV (KMG-IV): sequencing the most valuable type-strain genomes for metagenomic binning, comparative biology and taxonomic classification.</title>
        <authorList>
            <person name="Goeker M."/>
        </authorList>
    </citation>
    <scope>NUCLEOTIDE SEQUENCE [LARGE SCALE GENOMIC DNA]</scope>
    <source>
        <strain evidence="1 2">DSM 14836</strain>
    </source>
</reference>
<dbReference type="PROSITE" id="PS51257">
    <property type="entry name" value="PROKAR_LIPOPROTEIN"/>
    <property type="match status" value="1"/>
</dbReference>
<organism evidence="1 2">
    <name type="scientific">Tenacibaculum skagerrakense</name>
    <dbReference type="NCBI Taxonomy" id="186571"/>
    <lineage>
        <taxon>Bacteria</taxon>
        <taxon>Pseudomonadati</taxon>
        <taxon>Bacteroidota</taxon>
        <taxon>Flavobacteriia</taxon>
        <taxon>Flavobacteriales</taxon>
        <taxon>Flavobacteriaceae</taxon>
        <taxon>Tenacibaculum</taxon>
    </lineage>
</organism>
<dbReference type="EMBL" id="SLXM01000004">
    <property type="protein sequence ID" value="TCP25183.1"/>
    <property type="molecule type" value="Genomic_DNA"/>
</dbReference>
<dbReference type="Proteomes" id="UP000294564">
    <property type="component" value="Unassembled WGS sequence"/>
</dbReference>
<keyword evidence="2" id="KW-1185">Reference proteome</keyword>
<protein>
    <recommendedName>
        <fullName evidence="3">Cardiolipin synthetase</fullName>
    </recommendedName>
</protein>
<evidence type="ECO:0000313" key="2">
    <source>
        <dbReference type="Proteomes" id="UP000294564"/>
    </source>
</evidence>
<sequence>MKNIILITFVALLTTSCATTYLIHQYKDPETGFFESNKLFIIGLEGDFKLREQFEKSLVHAFEEENVRAVKSIDFFEDSFTKEKKTIEELNEIEKTLLNAEFDAILLTKVTGTEKRYYTASMLHQFMTSNQTFEDYYYGNQYEYLREKGKKEDYTVYTVETSLYCICPEKERQLLWRGEIEVTDTDNTKKNIHNFIKTLFKSLRNNDLILIH</sequence>
<comment type="caution">
    <text evidence="1">The sequence shown here is derived from an EMBL/GenBank/DDBJ whole genome shotgun (WGS) entry which is preliminary data.</text>
</comment>
<evidence type="ECO:0000313" key="1">
    <source>
        <dbReference type="EMBL" id="TCP25183.1"/>
    </source>
</evidence>
<gene>
    <name evidence="1" type="ORF">EV195_104216</name>
</gene>
<dbReference type="RefSeq" id="WP_132794566.1">
    <property type="nucleotide sequence ID" value="NZ_SLXM01000004.1"/>
</dbReference>
<dbReference type="AlphaFoldDB" id="A0A4R2NT76"/>
<name>A0A4R2NT76_9FLAO</name>
<proteinExistence type="predicted"/>